<evidence type="ECO:0000256" key="12">
    <source>
        <dbReference type="ARBA" id="ARBA00023128"/>
    </source>
</evidence>
<keyword evidence="11 15" id="KW-0520">NAD</keyword>
<gene>
    <name evidence="17" type="primary">ND6</name>
</gene>
<comment type="function">
    <text evidence="15">Core subunit of the mitochondrial membrane respiratory chain NADH dehydrogenase (Complex I) which catalyzes electron transfer from NADH through the respiratory chain, using ubiquinone as an electron acceptor. Essential for the catalytic activity and assembly of complex I.</text>
</comment>
<proteinExistence type="inferred from homology"/>
<evidence type="ECO:0000256" key="11">
    <source>
        <dbReference type="ARBA" id="ARBA00023027"/>
    </source>
</evidence>
<dbReference type="AlphaFoldDB" id="A0A3G1FHY5"/>
<keyword evidence="12 15" id="KW-0496">Mitochondrion</keyword>
<feature type="transmembrane region" description="Helical" evidence="15">
    <location>
        <begin position="87"/>
        <end position="107"/>
    </location>
</feature>
<keyword evidence="10 15" id="KW-1133">Transmembrane helix</keyword>
<feature type="transmembrane region" description="Helical" evidence="15">
    <location>
        <begin position="148"/>
        <end position="168"/>
    </location>
</feature>
<organism evidence="17">
    <name type="scientific">Diphylla ecaudata</name>
    <name type="common">Hairy-legged vampire bat</name>
    <dbReference type="NCBI Taxonomy" id="148089"/>
    <lineage>
        <taxon>Eukaryota</taxon>
        <taxon>Metazoa</taxon>
        <taxon>Chordata</taxon>
        <taxon>Craniata</taxon>
        <taxon>Vertebrata</taxon>
        <taxon>Euteleostomi</taxon>
        <taxon>Mammalia</taxon>
        <taxon>Eutheria</taxon>
        <taxon>Laurasiatheria</taxon>
        <taxon>Chiroptera</taxon>
        <taxon>Yangochiroptera</taxon>
        <taxon>Phyllostomidae</taxon>
        <taxon>Desmodontinae</taxon>
        <taxon>Diphylla</taxon>
    </lineage>
</organism>
<keyword evidence="16" id="KW-0732">Signal</keyword>
<protein>
    <recommendedName>
        <fullName evidence="4 15">NADH-ubiquinone oxidoreductase chain 6</fullName>
        <ecNumber evidence="3 15">7.1.1.2</ecNumber>
    </recommendedName>
</protein>
<evidence type="ECO:0000256" key="14">
    <source>
        <dbReference type="ARBA" id="ARBA00049551"/>
    </source>
</evidence>
<evidence type="ECO:0000256" key="9">
    <source>
        <dbReference type="ARBA" id="ARBA00022982"/>
    </source>
</evidence>
<dbReference type="GO" id="GO:0008137">
    <property type="term" value="F:NADH dehydrogenase (ubiquinone) activity"/>
    <property type="evidence" value="ECO:0007669"/>
    <property type="project" value="UniProtKB-UniRule"/>
</dbReference>
<evidence type="ECO:0000256" key="13">
    <source>
        <dbReference type="ARBA" id="ARBA00023136"/>
    </source>
</evidence>
<keyword evidence="8 15" id="KW-1278">Translocase</keyword>
<comment type="subcellular location">
    <subcellularLocation>
        <location evidence="1 15">Mitochondrion membrane</location>
        <topology evidence="1 15">Multi-pass membrane protein</topology>
    </subcellularLocation>
</comment>
<geneLocation type="mitochondrion" evidence="17"/>
<dbReference type="Pfam" id="PF00499">
    <property type="entry name" value="Oxidored_q3"/>
    <property type="match status" value="1"/>
</dbReference>
<dbReference type="CTD" id="4541"/>
<evidence type="ECO:0000256" key="6">
    <source>
        <dbReference type="ARBA" id="ARBA00022660"/>
    </source>
</evidence>
<dbReference type="InterPro" id="IPR042106">
    <property type="entry name" value="Nuo/plastoQ_OxRdtase_6_NuoJ"/>
</dbReference>
<dbReference type="GeneID" id="36272102"/>
<dbReference type="EC" id="7.1.1.2" evidence="3 15"/>
<evidence type="ECO:0000256" key="15">
    <source>
        <dbReference type="RuleBase" id="RU004430"/>
    </source>
</evidence>
<keyword evidence="6 15" id="KW-0679">Respiratory chain</keyword>
<evidence type="ECO:0000256" key="8">
    <source>
        <dbReference type="ARBA" id="ARBA00022967"/>
    </source>
</evidence>
<dbReference type="InterPro" id="IPR050269">
    <property type="entry name" value="ComplexI_Subunit6"/>
</dbReference>
<feature type="signal peptide" evidence="16">
    <location>
        <begin position="1"/>
        <end position="21"/>
    </location>
</feature>
<dbReference type="PANTHER" id="PTHR11435:SF1">
    <property type="entry name" value="NADH-UBIQUINONE OXIDOREDUCTASE CHAIN 6"/>
    <property type="match status" value="1"/>
</dbReference>
<keyword evidence="7 15" id="KW-0812">Transmembrane</keyword>
<dbReference type="InterPro" id="IPR001457">
    <property type="entry name" value="NADH_UbQ/plastoQ_OxRdtase_su6"/>
</dbReference>
<keyword evidence="13 15" id="KW-0472">Membrane</keyword>
<keyword evidence="5 15" id="KW-0813">Transport</keyword>
<evidence type="ECO:0000256" key="16">
    <source>
        <dbReference type="SAM" id="SignalP"/>
    </source>
</evidence>
<dbReference type="EMBL" id="KU743911">
    <property type="protein sequence ID" value="AOS49754.1"/>
    <property type="molecule type" value="Genomic_DNA"/>
</dbReference>
<dbReference type="GO" id="GO:0031966">
    <property type="term" value="C:mitochondrial membrane"/>
    <property type="evidence" value="ECO:0007669"/>
    <property type="project" value="UniProtKB-SubCell"/>
</dbReference>
<evidence type="ECO:0000256" key="4">
    <source>
        <dbReference type="ARBA" id="ARBA00021095"/>
    </source>
</evidence>
<evidence type="ECO:0000256" key="10">
    <source>
        <dbReference type="ARBA" id="ARBA00022989"/>
    </source>
</evidence>
<evidence type="ECO:0000256" key="1">
    <source>
        <dbReference type="ARBA" id="ARBA00004225"/>
    </source>
</evidence>
<sequence>MVYTMFILSVIFVMGFVGVSSKPSPVYGGMGLIVAGSVGCGMVVCSGGSFLGLVVFLIYLGGMLVVFGYTAAMAMEQYPEVWVSNKVLFGSFVAGVLLEGALVVVMLEGGWLMVDTGFDGLGDWVNYGVGDLGVVGEEVEGVGSLYSYGVWLVVIAGWALFIAVVVIMEITRGG</sequence>
<evidence type="ECO:0000256" key="3">
    <source>
        <dbReference type="ARBA" id="ARBA00012944"/>
    </source>
</evidence>
<evidence type="ECO:0000313" key="17">
    <source>
        <dbReference type="EMBL" id="AOS49754.1"/>
    </source>
</evidence>
<accession>A0A3G1FHY5</accession>
<reference evidence="17" key="1">
    <citation type="submission" date="2016-02" db="EMBL/GenBank/DDBJ databases">
        <title>In cold blood: compositional bias and positive selection drive the high evolutionary rate of vampire bats mitochondrial genomes.</title>
        <authorList>
            <person name="Botero-Castro F."/>
            <person name="Tilak M.-K."/>
            <person name="Justy F."/>
            <person name="Catzeflis F."/>
            <person name="Delsuc F."/>
            <person name="Douzery E.J.P."/>
        </authorList>
    </citation>
    <scope>NUCLEOTIDE SEQUENCE</scope>
</reference>
<dbReference type="PANTHER" id="PTHR11435">
    <property type="entry name" value="NADH UBIQUINONE OXIDOREDUCTASE SUBUNIT ND6"/>
    <property type="match status" value="1"/>
</dbReference>
<feature type="chain" id="PRO_5017966264" description="NADH-ubiquinone oxidoreductase chain 6" evidence="16">
    <location>
        <begin position="22"/>
        <end position="174"/>
    </location>
</feature>
<comment type="catalytic activity">
    <reaction evidence="14 15">
        <text>a ubiquinone + NADH + 5 H(+)(in) = a ubiquinol + NAD(+) + 4 H(+)(out)</text>
        <dbReference type="Rhea" id="RHEA:29091"/>
        <dbReference type="Rhea" id="RHEA-COMP:9565"/>
        <dbReference type="Rhea" id="RHEA-COMP:9566"/>
        <dbReference type="ChEBI" id="CHEBI:15378"/>
        <dbReference type="ChEBI" id="CHEBI:16389"/>
        <dbReference type="ChEBI" id="CHEBI:17976"/>
        <dbReference type="ChEBI" id="CHEBI:57540"/>
        <dbReference type="ChEBI" id="CHEBI:57945"/>
        <dbReference type="EC" id="7.1.1.2"/>
    </reaction>
</comment>
<keyword evidence="15" id="KW-0830">Ubiquinone</keyword>
<name>A0A3G1FHY5_DIPEC</name>
<feature type="transmembrane region" description="Helical" evidence="15">
    <location>
        <begin position="50"/>
        <end position="75"/>
    </location>
</feature>
<evidence type="ECO:0000256" key="7">
    <source>
        <dbReference type="ARBA" id="ARBA00022692"/>
    </source>
</evidence>
<dbReference type="Gene3D" id="1.20.120.1200">
    <property type="entry name" value="NADH-ubiquinone/plastoquinone oxidoreductase chain 6, subunit NuoJ"/>
    <property type="match status" value="1"/>
</dbReference>
<dbReference type="RefSeq" id="YP_009466963.1">
    <property type="nucleotide sequence ID" value="NC_037138.1"/>
</dbReference>
<evidence type="ECO:0000256" key="5">
    <source>
        <dbReference type="ARBA" id="ARBA00022448"/>
    </source>
</evidence>
<comment type="similarity">
    <text evidence="2 15">Belongs to the complex I subunit 6 family.</text>
</comment>
<keyword evidence="9 15" id="KW-0249">Electron transport</keyword>
<evidence type="ECO:0000256" key="2">
    <source>
        <dbReference type="ARBA" id="ARBA00005698"/>
    </source>
</evidence>